<organism evidence="1 2">
    <name type="scientific">Trichostrongylus colubriformis</name>
    <name type="common">Black scour worm</name>
    <dbReference type="NCBI Taxonomy" id="6319"/>
    <lineage>
        <taxon>Eukaryota</taxon>
        <taxon>Metazoa</taxon>
        <taxon>Ecdysozoa</taxon>
        <taxon>Nematoda</taxon>
        <taxon>Chromadorea</taxon>
        <taxon>Rhabditida</taxon>
        <taxon>Rhabditina</taxon>
        <taxon>Rhabditomorpha</taxon>
        <taxon>Strongyloidea</taxon>
        <taxon>Trichostrongylidae</taxon>
        <taxon>Trichostrongylus</taxon>
    </lineage>
</organism>
<name>A0AAN8FH29_TRICO</name>
<feature type="non-terminal residue" evidence="1">
    <location>
        <position position="125"/>
    </location>
</feature>
<gene>
    <name evidence="1" type="ORF">GCK32_019078</name>
</gene>
<dbReference type="AlphaFoldDB" id="A0AAN8FH29"/>
<evidence type="ECO:0000313" key="1">
    <source>
        <dbReference type="EMBL" id="KAK5977045.1"/>
    </source>
</evidence>
<dbReference type="EMBL" id="WIXE01011099">
    <property type="protein sequence ID" value="KAK5977045.1"/>
    <property type="molecule type" value="Genomic_DNA"/>
</dbReference>
<comment type="caution">
    <text evidence="1">The sequence shown here is derived from an EMBL/GenBank/DDBJ whole genome shotgun (WGS) entry which is preliminary data.</text>
</comment>
<protein>
    <submittedName>
        <fullName evidence="1">Uncharacterized protein</fullName>
    </submittedName>
</protein>
<sequence>MRGRAISNCYLSTSEREPFIVSSSPPAPRPRHLYPTYLSDYSIGHESEFTVGKILALKRGHEMTLCLFYAQEIFVIRIRQFYLQFAIDPADDIRQIKRTSLHSWSHLSKRSYCISCWWWKNAVSF</sequence>
<reference evidence="1 2" key="1">
    <citation type="submission" date="2019-10" db="EMBL/GenBank/DDBJ databases">
        <title>Assembly and Annotation for the nematode Trichostrongylus colubriformis.</title>
        <authorList>
            <person name="Martin J."/>
        </authorList>
    </citation>
    <scope>NUCLEOTIDE SEQUENCE [LARGE SCALE GENOMIC DNA]</scope>
    <source>
        <strain evidence="1">G859</strain>
        <tissue evidence="1">Whole worm</tissue>
    </source>
</reference>
<accession>A0AAN8FH29</accession>
<evidence type="ECO:0000313" key="2">
    <source>
        <dbReference type="Proteomes" id="UP001331761"/>
    </source>
</evidence>
<dbReference type="Proteomes" id="UP001331761">
    <property type="component" value="Unassembled WGS sequence"/>
</dbReference>
<keyword evidence="2" id="KW-1185">Reference proteome</keyword>
<proteinExistence type="predicted"/>